<dbReference type="EMBL" id="NFHM01000004">
    <property type="protein sequence ID" value="OUN44857.1"/>
    <property type="molecule type" value="Genomic_DNA"/>
</dbReference>
<sequence length="81" mass="9209">MEKLKSAVIDFADLDVEIDCIVSLSYLLWESMAEGLLDVPKNMQDIHIPAAFMLNTKLVTLHQQLHDIQERLQEGLTEVEA</sequence>
<gene>
    <name evidence="1" type="ORF">B5G26_04250</name>
</gene>
<dbReference type="RefSeq" id="WP_087988827.1">
    <property type="nucleotide sequence ID" value="NZ_CALHYR010000090.1"/>
</dbReference>
<evidence type="ECO:0000313" key="2">
    <source>
        <dbReference type="Proteomes" id="UP000195455"/>
    </source>
</evidence>
<organism evidence="1 2">
    <name type="scientific">Anaerotignum lactatifermentans</name>
    <dbReference type="NCBI Taxonomy" id="160404"/>
    <lineage>
        <taxon>Bacteria</taxon>
        <taxon>Bacillati</taxon>
        <taxon>Bacillota</taxon>
        <taxon>Clostridia</taxon>
        <taxon>Lachnospirales</taxon>
        <taxon>Anaerotignaceae</taxon>
        <taxon>Anaerotignum</taxon>
    </lineage>
</organism>
<dbReference type="AlphaFoldDB" id="A0A1Y3UCM1"/>
<reference evidence="2" key="1">
    <citation type="submission" date="2017-04" db="EMBL/GenBank/DDBJ databases">
        <title>Function of individual gut microbiota members based on whole genome sequencing of pure cultures obtained from chicken caecum.</title>
        <authorList>
            <person name="Medvecky M."/>
            <person name="Cejkova D."/>
            <person name="Polansky O."/>
            <person name="Karasova D."/>
            <person name="Kubasova T."/>
            <person name="Cizek A."/>
            <person name="Rychlik I."/>
        </authorList>
    </citation>
    <scope>NUCLEOTIDE SEQUENCE [LARGE SCALE GENOMIC DNA]</scope>
    <source>
        <strain evidence="2">An75</strain>
    </source>
</reference>
<comment type="caution">
    <text evidence="1">The sequence shown here is derived from an EMBL/GenBank/DDBJ whole genome shotgun (WGS) entry which is preliminary data.</text>
</comment>
<name>A0A1Y3UCM1_9FIRM</name>
<accession>A0A1Y3UCM1</accession>
<proteinExistence type="predicted"/>
<evidence type="ECO:0000313" key="1">
    <source>
        <dbReference type="EMBL" id="OUN44857.1"/>
    </source>
</evidence>
<protein>
    <submittedName>
        <fullName evidence="1">Uncharacterized protein</fullName>
    </submittedName>
</protein>
<dbReference type="Proteomes" id="UP000195455">
    <property type="component" value="Unassembled WGS sequence"/>
</dbReference>